<evidence type="ECO:0000259" key="1">
    <source>
        <dbReference type="Pfam" id="PF13360"/>
    </source>
</evidence>
<dbReference type="SUPFAM" id="SSF50998">
    <property type="entry name" value="Quinoprotein alcohol dehydrogenase-like"/>
    <property type="match status" value="1"/>
</dbReference>
<dbReference type="InterPro" id="IPR011047">
    <property type="entry name" value="Quinoprotein_ADH-like_sf"/>
</dbReference>
<dbReference type="PROSITE" id="PS51257">
    <property type="entry name" value="PROKAR_LIPOPROTEIN"/>
    <property type="match status" value="1"/>
</dbReference>
<feature type="domain" description="Pyrrolo-quinoline quinone repeat" evidence="1">
    <location>
        <begin position="147"/>
        <end position="331"/>
    </location>
</feature>
<dbReference type="Pfam" id="PF13360">
    <property type="entry name" value="PQQ_2"/>
    <property type="match status" value="1"/>
</dbReference>
<evidence type="ECO:0000313" key="3">
    <source>
        <dbReference type="Proteomes" id="UP001321018"/>
    </source>
</evidence>
<proteinExistence type="predicted"/>
<gene>
    <name evidence="2" type="ORF">OB960_09840</name>
</gene>
<accession>A0AAP3E269</accession>
<dbReference type="EMBL" id="JAOPKA010000005">
    <property type="protein sequence ID" value="MCU4741697.1"/>
    <property type="molecule type" value="Genomic_DNA"/>
</dbReference>
<protein>
    <submittedName>
        <fullName evidence="2">PQQ-like beta-propeller repeat protein</fullName>
    </submittedName>
</protein>
<evidence type="ECO:0000313" key="2">
    <source>
        <dbReference type="EMBL" id="MCU4741697.1"/>
    </source>
</evidence>
<dbReference type="InterPro" id="IPR015943">
    <property type="entry name" value="WD40/YVTN_repeat-like_dom_sf"/>
</dbReference>
<reference evidence="2" key="1">
    <citation type="submission" date="2022-09" db="EMBL/GenBank/DDBJ databases">
        <title>Enrichment on poylsaccharides allowed isolation of novel metabolic and taxonomic groups of Haloarchaea.</title>
        <authorList>
            <person name="Sorokin D.Y."/>
            <person name="Elcheninov A.G."/>
            <person name="Khizhniak T.V."/>
            <person name="Kolganova T.V."/>
            <person name="Kublanov I.V."/>
        </authorList>
    </citation>
    <scope>NUCLEOTIDE SEQUENCE</scope>
    <source>
        <strain evidence="2">AArc-xg1-1</strain>
    </source>
</reference>
<dbReference type="InterPro" id="IPR002372">
    <property type="entry name" value="PQQ_rpt_dom"/>
</dbReference>
<comment type="caution">
    <text evidence="2">The sequence shown here is derived from an EMBL/GenBank/DDBJ whole genome shotgun (WGS) entry which is preliminary data.</text>
</comment>
<dbReference type="PANTHER" id="PTHR34512:SF30">
    <property type="entry name" value="OUTER MEMBRANE PROTEIN ASSEMBLY FACTOR BAMB"/>
    <property type="match status" value="1"/>
</dbReference>
<dbReference type="Proteomes" id="UP001321018">
    <property type="component" value="Unassembled WGS sequence"/>
</dbReference>
<dbReference type="SMART" id="SM00564">
    <property type="entry name" value="PQQ"/>
    <property type="match status" value="3"/>
</dbReference>
<dbReference type="PANTHER" id="PTHR34512">
    <property type="entry name" value="CELL SURFACE PROTEIN"/>
    <property type="match status" value="1"/>
</dbReference>
<dbReference type="Gene3D" id="2.130.10.10">
    <property type="entry name" value="YVTN repeat-like/Quinoprotein amine dehydrogenase"/>
    <property type="match status" value="2"/>
</dbReference>
<sequence length="494" mass="53149">MNSRFTRRQYVAAVTTATLASTGGCLGRLDAGLSGETDDGGPEDTTDELGWTTYRGDAAKSGVRPAGSGPGTSLSVAWELEVSDLLEKLEGLEADEYTLEKPIDDSDPFTRTRISISSVVLTGSVVVWTIGYSWIDTNTETEKYQLRVVAADRETGTIEWSHELETPEESLMYDWFAPEVGERGVYVPHEIDDGIELVVYDPDTGELAEDVSLELPHEIGQPLVADGTVYVVENEADGATLHAFDAADGTSEWAVDHPIRGNITWGIPDVTVRDGTVWSFDSGSTSELEPAFVARDTADGSVRFREPLELPEPTVTGMDAAHLSTPTVAGGSGYAAGDIESSVFRDRAPLVSFDPTDGSERWQYEPPAVDFADRTISAIYGLPIVVDGLVLATGLGDPDSAGRTNEDGGDREYEYEDYYLFAIDETDGTMEWSMNIPSPVYAPVAAGDVVYLSFPNAVYAISTAGEHLDRLGKAGLRPGDYPPAIGEAGSSLRR</sequence>
<name>A0AAP3E269_9EURY</name>
<organism evidence="2 3">
    <name type="scientific">Natronoglomus mannanivorans</name>
    <dbReference type="NCBI Taxonomy" id="2979990"/>
    <lineage>
        <taxon>Archaea</taxon>
        <taxon>Methanobacteriati</taxon>
        <taxon>Methanobacteriota</taxon>
        <taxon>Stenosarchaea group</taxon>
        <taxon>Halobacteria</taxon>
        <taxon>Halobacteriales</taxon>
        <taxon>Natrialbaceae</taxon>
        <taxon>Natronoglomus</taxon>
    </lineage>
</organism>
<dbReference type="RefSeq" id="WP_338003530.1">
    <property type="nucleotide sequence ID" value="NZ_JAOPKA010000005.1"/>
</dbReference>
<dbReference type="InterPro" id="IPR018391">
    <property type="entry name" value="PQQ_b-propeller_rpt"/>
</dbReference>
<dbReference type="AlphaFoldDB" id="A0AAP3E269"/>